<organismHost>
    <name type="scientific">Chlorella</name>
    <dbReference type="NCBI Taxonomy" id="3071"/>
</organismHost>
<proteinExistence type="predicted"/>
<accession>A7IXH7</accession>
<dbReference type="KEGG" id="vg:5659300"/>
<protein>
    <submittedName>
        <fullName evidence="2">Uncharacterized protein B652R</fullName>
    </submittedName>
</protein>
<name>A7IXH7_PBCVN</name>
<feature type="region of interest" description="Disordered" evidence="1">
    <location>
        <begin position="180"/>
        <end position="239"/>
    </location>
</feature>
<evidence type="ECO:0000256" key="1">
    <source>
        <dbReference type="SAM" id="MobiDB-lite"/>
    </source>
</evidence>
<feature type="compositionally biased region" description="Low complexity" evidence="1">
    <location>
        <begin position="259"/>
        <end position="274"/>
    </location>
</feature>
<organism evidence="2 3">
    <name type="scientific">Paramecium bursaria Chlorella virus NY2A</name>
    <name type="common">PBCV-NY2A</name>
    <dbReference type="NCBI Taxonomy" id="46021"/>
    <lineage>
        <taxon>Viruses</taxon>
        <taxon>Varidnaviria</taxon>
        <taxon>Bamfordvirae</taxon>
        <taxon>Nucleocytoviricota</taxon>
        <taxon>Megaviricetes</taxon>
        <taxon>Algavirales</taxon>
        <taxon>Phycodnaviridae</taxon>
        <taxon>Chlorovirus</taxon>
        <taxon>Chlorovirus americanus</taxon>
    </lineage>
</organism>
<dbReference type="OrthoDB" id="7690at10239"/>
<feature type="region of interest" description="Disordered" evidence="1">
    <location>
        <begin position="258"/>
        <end position="296"/>
    </location>
</feature>
<dbReference type="GeneID" id="5659300"/>
<dbReference type="EMBL" id="DQ491002">
    <property type="protein sequence ID" value="ABT15051.1"/>
    <property type="molecule type" value="Genomic_DNA"/>
</dbReference>
<dbReference type="Pfam" id="PF19068">
    <property type="entry name" value="DUF5764"/>
    <property type="match status" value="1"/>
</dbReference>
<dbReference type="InterPro" id="IPR043913">
    <property type="entry name" value="DUF5764"/>
</dbReference>
<reference evidence="2 3" key="1">
    <citation type="journal article" date="2007" name="Virology">
        <title>Sequence and annotation of the 369-kb NY-2A and the 345-kb AR158 viruses that infect Chlorella NC64A.</title>
        <authorList>
            <person name="Fitzgerald L.A."/>
            <person name="Graves M.V."/>
            <person name="Li X."/>
            <person name="Feldblyum T."/>
            <person name="Nierman W.C."/>
            <person name="Van Etten J.L."/>
        </authorList>
    </citation>
    <scope>NUCLEOTIDE SEQUENCE [LARGE SCALE GENOMIC DNA]</scope>
    <source>
        <strain evidence="2 3">NY-2A</strain>
    </source>
</reference>
<evidence type="ECO:0000313" key="2">
    <source>
        <dbReference type="EMBL" id="ABT15051.1"/>
    </source>
</evidence>
<dbReference type="RefSeq" id="YP_001497848.1">
    <property type="nucleotide sequence ID" value="NC_009898.1"/>
</dbReference>
<sequence length="317" mass="34877">MSSAQKLSQLLIAAKDEYVNQIADIMAPFVINVINTMYTTAKKNASFGKFTRDFQRKLKEIPLWNQSLIDAQTVAISNKYKYFPELVAAVFVSYVKILSSVKIHSHKPHIQLKLPADDVFVHHVYINVAKNFYMDPALVKAPRDVRLALVRNAVETTVRELLPIEQILRAYLGTSVDNEGVRTEEIDEEEIDLSPSPEDVVKPDSPESQALSVSSSPVQALGDPEIAPSPVPSVQPQVSTDANAQAIEQLKDILRQTAPIPISQPQQQPVNSSPSPLPQPPIYVPKANPNPGAFVSPLQAAQSRGLGFDTTGDQYFS</sequence>
<gene>
    <name evidence="2" type="primary">B652R</name>
    <name evidence="2" type="ORF">NY2A_B652R</name>
</gene>
<dbReference type="Proteomes" id="UP000202419">
    <property type="component" value="Segment"/>
</dbReference>
<evidence type="ECO:0000313" key="3">
    <source>
        <dbReference type="Proteomes" id="UP000202419"/>
    </source>
</evidence>
<keyword evidence="3" id="KW-1185">Reference proteome</keyword>
<feature type="compositionally biased region" description="Polar residues" evidence="1">
    <location>
        <begin position="206"/>
        <end position="218"/>
    </location>
</feature>